<evidence type="ECO:0000313" key="2">
    <source>
        <dbReference type="Proteomes" id="UP000722750"/>
    </source>
</evidence>
<accession>A0A941W2B9</accession>
<gene>
    <name evidence="1" type="ORF">MAG551_01101</name>
</gene>
<comment type="caution">
    <text evidence="1">The sequence shown here is derived from an EMBL/GenBank/DDBJ whole genome shotgun (WGS) entry which is preliminary data.</text>
</comment>
<dbReference type="AlphaFoldDB" id="A0A941W2B9"/>
<name>A0A941W2B9_9BACT</name>
<proteinExistence type="predicted"/>
<dbReference type="Proteomes" id="UP000722750">
    <property type="component" value="Unassembled WGS sequence"/>
</dbReference>
<dbReference type="EMBL" id="JAANXD010000044">
    <property type="protein sequence ID" value="MBS1258048.1"/>
    <property type="molecule type" value="Genomic_DNA"/>
</dbReference>
<organism evidence="1 2">
    <name type="scientific">Candidatus Scalindua arabica</name>
    <dbReference type="NCBI Taxonomy" id="1127984"/>
    <lineage>
        <taxon>Bacteria</taxon>
        <taxon>Pseudomonadati</taxon>
        <taxon>Planctomycetota</taxon>
        <taxon>Candidatus Brocadiia</taxon>
        <taxon>Candidatus Brocadiales</taxon>
        <taxon>Candidatus Scalinduaceae</taxon>
        <taxon>Candidatus Scalindua</taxon>
    </lineage>
</organism>
<evidence type="ECO:0000313" key="1">
    <source>
        <dbReference type="EMBL" id="MBS1258048.1"/>
    </source>
</evidence>
<sequence length="142" mass="16055">MYSASSIGSFQTILNDFKLEGMMIRYSQFMPRLYNFCLSLGMKPGKIIPSRAFCSDESQGFPVILIAKQFGAFPFNHGRAGGIVSTDRHAPHAAHGKDIMIIQASHVGYEPETKEFGIYRRIQTEDYNLRWPGLSRPFSPIF</sequence>
<protein>
    <submittedName>
        <fullName evidence="1">Uncharacterized protein</fullName>
    </submittedName>
</protein>
<reference evidence="1" key="1">
    <citation type="journal article" date="2021" name="ISME J.">
        <title>Fine-scale metabolic discontinuity in a stratified prokaryote microbiome of a Red Sea deep halocline.</title>
        <authorList>
            <person name="Michoud G."/>
            <person name="Ngugi D.K."/>
            <person name="Barozzi A."/>
            <person name="Merlino G."/>
            <person name="Calleja M.L."/>
            <person name="Delgado-Huertas A."/>
            <person name="Moran X.A.G."/>
            <person name="Daffonchio D."/>
        </authorList>
    </citation>
    <scope>NUCLEOTIDE SEQUENCE</scope>
    <source>
        <strain evidence="1">SuakinDeep_MAG55_1</strain>
    </source>
</reference>